<evidence type="ECO:0000256" key="1">
    <source>
        <dbReference type="ARBA" id="ARBA00022679"/>
    </source>
</evidence>
<dbReference type="SUPFAM" id="SSF53335">
    <property type="entry name" value="S-adenosyl-L-methionine-dependent methyltransferases"/>
    <property type="match status" value="1"/>
</dbReference>
<dbReference type="Pfam" id="PF13649">
    <property type="entry name" value="Methyltransf_25"/>
    <property type="match status" value="1"/>
</dbReference>
<evidence type="ECO:0000313" key="4">
    <source>
        <dbReference type="Proteomes" id="UP000182491"/>
    </source>
</evidence>
<name>A0A1I7KQ68_9BACT</name>
<dbReference type="AlphaFoldDB" id="A0A1I7KQ68"/>
<sequence length="222" mass="24945">MSLNQGRPYPIFVSNNIKSMPMKDFWNDRYSQEQMIYGAEPNVFFREQLQQLRPGMLLLPAEGEGRNAVYAALKGWQVTAFDFSEAGYKKAMALAEQRGVTINYQVTDAAQYTCAPDSLDAVALIYVHFPPALRQQLHQQVIKWLKPGGSLILEAFHPKQLNYHSGGPKDEGMLYTAKTLQADFASLIIQQLEEVEIQLNEGAYHNGAGCVTRMVAQRKTAD</sequence>
<evidence type="ECO:0000259" key="2">
    <source>
        <dbReference type="Pfam" id="PF13649"/>
    </source>
</evidence>
<organism evidence="3 4">
    <name type="scientific">Pontibacter akesuensis</name>
    <dbReference type="NCBI Taxonomy" id="388950"/>
    <lineage>
        <taxon>Bacteria</taxon>
        <taxon>Pseudomonadati</taxon>
        <taxon>Bacteroidota</taxon>
        <taxon>Cytophagia</taxon>
        <taxon>Cytophagales</taxon>
        <taxon>Hymenobacteraceae</taxon>
        <taxon>Pontibacter</taxon>
    </lineage>
</organism>
<dbReference type="EMBL" id="FPCA01000007">
    <property type="protein sequence ID" value="SFU99568.1"/>
    <property type="molecule type" value="Genomic_DNA"/>
</dbReference>
<dbReference type="CDD" id="cd02440">
    <property type="entry name" value="AdoMet_MTases"/>
    <property type="match status" value="1"/>
</dbReference>
<evidence type="ECO:0000313" key="3">
    <source>
        <dbReference type="EMBL" id="SFU99568.1"/>
    </source>
</evidence>
<reference evidence="4" key="1">
    <citation type="submission" date="2016-10" db="EMBL/GenBank/DDBJ databases">
        <authorList>
            <person name="Varghese N."/>
        </authorList>
    </citation>
    <scope>NUCLEOTIDE SEQUENCE [LARGE SCALE GENOMIC DNA]</scope>
    <source>
        <strain evidence="4">DSM 18820</strain>
    </source>
</reference>
<dbReference type="InterPro" id="IPR029063">
    <property type="entry name" value="SAM-dependent_MTases_sf"/>
</dbReference>
<proteinExistence type="predicted"/>
<dbReference type="PANTHER" id="PTHR43861">
    <property type="entry name" value="TRANS-ACONITATE 2-METHYLTRANSFERASE-RELATED"/>
    <property type="match status" value="1"/>
</dbReference>
<dbReference type="GO" id="GO:0008168">
    <property type="term" value="F:methyltransferase activity"/>
    <property type="evidence" value="ECO:0007669"/>
    <property type="project" value="UniProtKB-KW"/>
</dbReference>
<dbReference type="PANTHER" id="PTHR43861:SF3">
    <property type="entry name" value="PUTATIVE (AFU_ORTHOLOGUE AFUA_2G14390)-RELATED"/>
    <property type="match status" value="1"/>
</dbReference>
<keyword evidence="1 3" id="KW-0808">Transferase</keyword>
<protein>
    <submittedName>
        <fullName evidence="3">Methyltransferase domain-containing protein</fullName>
    </submittedName>
</protein>
<gene>
    <name evidence="3" type="ORF">SAMN04487941_3974</name>
</gene>
<dbReference type="Proteomes" id="UP000182491">
    <property type="component" value="Unassembled WGS sequence"/>
</dbReference>
<dbReference type="InterPro" id="IPR041698">
    <property type="entry name" value="Methyltransf_25"/>
</dbReference>
<keyword evidence="4" id="KW-1185">Reference proteome</keyword>
<dbReference type="Gene3D" id="3.40.50.150">
    <property type="entry name" value="Vaccinia Virus protein VP39"/>
    <property type="match status" value="1"/>
</dbReference>
<accession>A0A1I7KQ68</accession>
<dbReference type="GO" id="GO:0032259">
    <property type="term" value="P:methylation"/>
    <property type="evidence" value="ECO:0007669"/>
    <property type="project" value="UniProtKB-KW"/>
</dbReference>
<keyword evidence="3" id="KW-0489">Methyltransferase</keyword>
<feature type="domain" description="Methyltransferase" evidence="2">
    <location>
        <begin position="63"/>
        <end position="149"/>
    </location>
</feature>